<dbReference type="OMA" id="HWIAGFR"/>
<dbReference type="Proteomes" id="UP000024533">
    <property type="component" value="Unassembled WGS sequence"/>
</dbReference>
<dbReference type="EMBL" id="AOKY01000283">
    <property type="protein sequence ID" value="KDB23946.1"/>
    <property type="molecule type" value="Genomic_DNA"/>
</dbReference>
<dbReference type="HOGENOM" id="CLU_015933_1_0_1"/>
<protein>
    <recommendedName>
        <fullName evidence="3">MalT-like TPR region domain-containing protein</fullName>
    </recommendedName>
</protein>
<evidence type="ECO:0000313" key="2">
    <source>
        <dbReference type="Proteomes" id="UP000024533"/>
    </source>
</evidence>
<dbReference type="Gene3D" id="1.25.40.10">
    <property type="entry name" value="Tetratricopeptide repeat domain"/>
    <property type="match status" value="1"/>
</dbReference>
<dbReference type="AlphaFoldDB" id="A0A059J7T9"/>
<evidence type="ECO:0000313" key="1">
    <source>
        <dbReference type="EMBL" id="KDB23946.1"/>
    </source>
</evidence>
<name>A0A059J7T9_TRIIM</name>
<gene>
    <name evidence="1" type="ORF">H109_04189</name>
</gene>
<dbReference type="STRING" id="1215338.A0A059J7T9"/>
<accession>A0A059J7T9</accession>
<dbReference type="InterPro" id="IPR011990">
    <property type="entry name" value="TPR-like_helical_dom_sf"/>
</dbReference>
<proteinExistence type="predicted"/>
<organism evidence="1 2">
    <name type="scientific">Trichophyton interdigitale (strain MR816)</name>
    <dbReference type="NCBI Taxonomy" id="1215338"/>
    <lineage>
        <taxon>Eukaryota</taxon>
        <taxon>Fungi</taxon>
        <taxon>Dikarya</taxon>
        <taxon>Ascomycota</taxon>
        <taxon>Pezizomycotina</taxon>
        <taxon>Eurotiomycetes</taxon>
        <taxon>Eurotiomycetidae</taxon>
        <taxon>Onygenales</taxon>
        <taxon>Arthrodermataceae</taxon>
        <taxon>Trichophyton</taxon>
    </lineage>
</organism>
<keyword evidence="2" id="KW-1185">Reference proteome</keyword>
<evidence type="ECO:0008006" key="3">
    <source>
        <dbReference type="Google" id="ProtNLM"/>
    </source>
</evidence>
<comment type="caution">
    <text evidence="1">The sequence shown here is derived from an EMBL/GenBank/DDBJ whole genome shotgun (WGS) entry which is preliminary data.</text>
</comment>
<sequence length="543" mass="61701">MVQRSQDTAFLDSRLTKSTLAAVSRVLGVRSRSVRLALVLFCFLGRNDISLALCARGATARKRWADSGGIDETNADLDSELALLLADSTALLPILHELQLDGIISIGPNNTFCMNLVYSVQILKALPEKLHRFWRLKALLFASHTIPWEYLEPEPTDMSTEFAHLQHTLFQIKYKKIYLTLDSNMKVEVISSLLEASKFTDVEGRLSAVACAKEIMIGLKSRYLKYYVAYKESLALRLSGDVAQAKEVLSSILPIRGGYSSTRNVKTHSARGHILIQRALDYSQASELDKAIESLKGWEAMSLRPSPIESTVLFRKHLLMGELIRYRGGLNESLSHLQRSERLIDVQPELSFAPYRTDLFFNIGSTLIELDEFSCAESQLRKELLRQAKEEDNVAPLLKIVLAESIFAQKRYAEAQLICQEVAFQAHNSEREKLHLLILLAKIFHTRSDWGRAYKFWNVALHKLGQFFPTYDHITMVIIESLCDIARRQGLHSLQLEFEERLFEFGDRMESLKGRHWIAGLNLWLDGLPRSLTSAHLYVAVAY</sequence>
<dbReference type="SUPFAM" id="SSF48452">
    <property type="entry name" value="TPR-like"/>
    <property type="match status" value="1"/>
</dbReference>
<dbReference type="OrthoDB" id="4173893at2759"/>
<reference evidence="1 2" key="1">
    <citation type="submission" date="2014-02" db="EMBL/GenBank/DDBJ databases">
        <title>The Genome Sequence of Trichophyton interdigitale MR816.</title>
        <authorList>
            <consortium name="The Broad Institute Genomics Platform"/>
            <person name="Cuomo C.A."/>
            <person name="White T.C."/>
            <person name="Graser Y."/>
            <person name="Martinez-Rossi N."/>
            <person name="Heitman J."/>
            <person name="Young S.K."/>
            <person name="Zeng Q."/>
            <person name="Gargeya S."/>
            <person name="Abouelleil A."/>
            <person name="Alvarado L."/>
            <person name="Chapman S.B."/>
            <person name="Gainer-Dewar J."/>
            <person name="Goldberg J."/>
            <person name="Griggs A."/>
            <person name="Gujja S."/>
            <person name="Hansen M."/>
            <person name="Howarth C."/>
            <person name="Imamovic A."/>
            <person name="Larimer J."/>
            <person name="Martinez D."/>
            <person name="Murphy C."/>
            <person name="Pearson M.D."/>
            <person name="Persinoti G."/>
            <person name="Poon T."/>
            <person name="Priest M."/>
            <person name="Roberts A.D."/>
            <person name="Saif S."/>
            <person name="Shea T.D."/>
            <person name="Sykes S.N."/>
            <person name="Wortman J."/>
            <person name="Nusbaum C."/>
            <person name="Birren B."/>
        </authorList>
    </citation>
    <scope>NUCLEOTIDE SEQUENCE [LARGE SCALE GENOMIC DNA]</scope>
    <source>
        <strain evidence="1 2">MR816</strain>
    </source>
</reference>